<protein>
    <submittedName>
        <fullName evidence="1">Uncharacterized protein</fullName>
    </submittedName>
</protein>
<keyword evidence="2" id="KW-1185">Reference proteome</keyword>
<accession>A0A0L6UDP1</accession>
<dbReference type="VEuPathDB" id="FungiDB:VP01_76g13"/>
<evidence type="ECO:0000313" key="1">
    <source>
        <dbReference type="EMBL" id="KNZ45915.1"/>
    </source>
</evidence>
<reference evidence="1 2" key="1">
    <citation type="submission" date="2015-08" db="EMBL/GenBank/DDBJ databases">
        <title>Next Generation Sequencing and Analysis of the Genome of Puccinia sorghi L Schw, the Causal Agent of Maize Common Rust.</title>
        <authorList>
            <person name="Rochi L."/>
            <person name="Burguener G."/>
            <person name="Darino M."/>
            <person name="Turjanski A."/>
            <person name="Kreff E."/>
            <person name="Dieguez M.J."/>
            <person name="Sacco F."/>
        </authorList>
    </citation>
    <scope>NUCLEOTIDE SEQUENCE [LARGE SCALE GENOMIC DNA]</scope>
    <source>
        <strain evidence="1 2">RO10H11247</strain>
    </source>
</reference>
<dbReference type="Gene3D" id="3.30.40.10">
    <property type="entry name" value="Zinc/RING finger domain, C3HC4 (zinc finger)"/>
    <property type="match status" value="1"/>
</dbReference>
<proteinExistence type="predicted"/>
<sequence>MFELLSLSERLAVVHSILETVLENMEILHVRLILRYFQELDRCILNIQRRLNGLPILGGPFVSPALAELPASLMVPFPHMDLSTALAEGSAPDMINAPLHVCMATLFRNATNVHETLMELGGDFVPGPLKDHLTALEEPVKTSSTVLMGPHCFQSQMVPHRPRNQNPARILENLTTIVAVSLRSTTPNSKMPLCVICLQAYLKSDIVTVLPCHTTHHFHRGRGCIQVRNILA</sequence>
<dbReference type="AlphaFoldDB" id="A0A0L6UDP1"/>
<organism evidence="1 2">
    <name type="scientific">Puccinia sorghi</name>
    <dbReference type="NCBI Taxonomy" id="27349"/>
    <lineage>
        <taxon>Eukaryota</taxon>
        <taxon>Fungi</taxon>
        <taxon>Dikarya</taxon>
        <taxon>Basidiomycota</taxon>
        <taxon>Pucciniomycotina</taxon>
        <taxon>Pucciniomycetes</taxon>
        <taxon>Pucciniales</taxon>
        <taxon>Pucciniaceae</taxon>
        <taxon>Puccinia</taxon>
    </lineage>
</organism>
<gene>
    <name evidence="1" type="ORF">VP01_76g13</name>
</gene>
<evidence type="ECO:0000313" key="2">
    <source>
        <dbReference type="Proteomes" id="UP000037035"/>
    </source>
</evidence>
<name>A0A0L6UDP1_9BASI</name>
<dbReference type="InterPro" id="IPR013083">
    <property type="entry name" value="Znf_RING/FYVE/PHD"/>
</dbReference>
<comment type="caution">
    <text evidence="1">The sequence shown here is derived from an EMBL/GenBank/DDBJ whole genome shotgun (WGS) entry which is preliminary data.</text>
</comment>
<dbReference type="EMBL" id="LAVV01013161">
    <property type="protein sequence ID" value="KNZ45915.1"/>
    <property type="molecule type" value="Genomic_DNA"/>
</dbReference>
<dbReference type="OrthoDB" id="2495271at2759"/>
<dbReference type="SUPFAM" id="SSF57850">
    <property type="entry name" value="RING/U-box"/>
    <property type="match status" value="1"/>
</dbReference>
<dbReference type="Proteomes" id="UP000037035">
    <property type="component" value="Unassembled WGS sequence"/>
</dbReference>